<dbReference type="EMBL" id="CP151505">
    <property type="protein sequence ID" value="WZN61992.1"/>
    <property type="molecule type" value="Genomic_DNA"/>
</dbReference>
<feature type="compositionally biased region" description="Basic and acidic residues" evidence="1">
    <location>
        <begin position="349"/>
        <end position="370"/>
    </location>
</feature>
<reference evidence="3 4" key="1">
    <citation type="submission" date="2024-03" db="EMBL/GenBank/DDBJ databases">
        <title>Complete genome sequence of the green alga Chloropicon roscoffensis RCC1871.</title>
        <authorList>
            <person name="Lemieux C."/>
            <person name="Pombert J.-F."/>
            <person name="Otis C."/>
            <person name="Turmel M."/>
        </authorList>
    </citation>
    <scope>NUCLEOTIDE SEQUENCE [LARGE SCALE GENOMIC DNA]</scope>
    <source>
        <strain evidence="3 4">RCC1871</strain>
    </source>
</reference>
<dbReference type="InterPro" id="IPR036869">
    <property type="entry name" value="J_dom_sf"/>
</dbReference>
<gene>
    <name evidence="3" type="ORF">HKI87_05g35280</name>
</gene>
<accession>A0AAX4P6T2</accession>
<dbReference type="PANTHER" id="PTHR36335">
    <property type="entry name" value="CHAPERONE DNAJ-DOMAIN SUPERFAMILY PROTEIN"/>
    <property type="match status" value="1"/>
</dbReference>
<evidence type="ECO:0000313" key="4">
    <source>
        <dbReference type="Proteomes" id="UP001472866"/>
    </source>
</evidence>
<evidence type="ECO:0000313" key="3">
    <source>
        <dbReference type="EMBL" id="WZN61992.1"/>
    </source>
</evidence>
<dbReference type="Proteomes" id="UP001472866">
    <property type="component" value="Chromosome 05"/>
</dbReference>
<organism evidence="3 4">
    <name type="scientific">Chloropicon roscoffensis</name>
    <dbReference type="NCBI Taxonomy" id="1461544"/>
    <lineage>
        <taxon>Eukaryota</taxon>
        <taxon>Viridiplantae</taxon>
        <taxon>Chlorophyta</taxon>
        <taxon>Chloropicophyceae</taxon>
        <taxon>Chloropicales</taxon>
        <taxon>Chloropicaceae</taxon>
        <taxon>Chloropicon</taxon>
    </lineage>
</organism>
<evidence type="ECO:0000259" key="2">
    <source>
        <dbReference type="PROSITE" id="PS50076"/>
    </source>
</evidence>
<dbReference type="CDD" id="cd06257">
    <property type="entry name" value="DnaJ"/>
    <property type="match status" value="1"/>
</dbReference>
<feature type="compositionally biased region" description="Basic and acidic residues" evidence="1">
    <location>
        <begin position="80"/>
        <end position="99"/>
    </location>
</feature>
<evidence type="ECO:0000256" key="1">
    <source>
        <dbReference type="SAM" id="MobiDB-lite"/>
    </source>
</evidence>
<dbReference type="InterPro" id="IPR001623">
    <property type="entry name" value="DnaJ_domain"/>
</dbReference>
<dbReference type="AlphaFoldDB" id="A0AAX4P6T2"/>
<feature type="region of interest" description="Disordered" evidence="1">
    <location>
        <begin position="384"/>
        <end position="421"/>
    </location>
</feature>
<feature type="domain" description="J" evidence="2">
    <location>
        <begin position="440"/>
        <end position="504"/>
    </location>
</feature>
<dbReference type="Gene3D" id="1.10.287.110">
    <property type="entry name" value="DnaJ domain"/>
    <property type="match status" value="1"/>
</dbReference>
<protein>
    <submittedName>
        <fullName evidence="3">J domain-containing protein</fullName>
    </submittedName>
</protein>
<feature type="region of interest" description="Disordered" evidence="1">
    <location>
        <begin position="68"/>
        <end position="370"/>
    </location>
</feature>
<feature type="compositionally biased region" description="Low complexity" evidence="1">
    <location>
        <begin position="218"/>
        <end position="245"/>
    </location>
</feature>
<keyword evidence="4" id="KW-1185">Reference proteome</keyword>
<feature type="compositionally biased region" description="Basic and acidic residues" evidence="1">
    <location>
        <begin position="126"/>
        <end position="139"/>
    </location>
</feature>
<dbReference type="SUPFAM" id="SSF46565">
    <property type="entry name" value="Chaperone J-domain"/>
    <property type="match status" value="1"/>
</dbReference>
<dbReference type="PANTHER" id="PTHR36335:SF1">
    <property type="entry name" value="CHAPERONE DNAJ-DOMAIN SUPERFAMILY PROTEIN"/>
    <property type="match status" value="1"/>
</dbReference>
<feature type="compositionally biased region" description="Basic and acidic residues" evidence="1">
    <location>
        <begin position="303"/>
        <end position="330"/>
    </location>
</feature>
<proteinExistence type="predicted"/>
<sequence length="504" mass="55489">MAEPERAWSQKDVSHLVELIGTSERVEAEYLQSVGGASLKGRSQEDIREMVAAVLGGKEPKDLVVDEVDLPTPPEAGGGDADRVENEVREHRSSSETRENASLGGEDAAGAARGSDDGFFVLPAKRAREEREIGQENFRRPFGPPASARPFRLPPEVVEISSGSEDEDAAVGALPQQQQDGRRQRGGEEEEKPTSPAGAPSVVSLSSTENSDAVELLSTSSIGRSHSSGSASGSQSSYSYTYSYTHSDDDDGSGGGGGSTSGEYESRMTSASEEGAGETDDRPRAEQMGPGGDEEAGTSRFRSAQEIHKETAEFKRAEEGAGETDDRPRAEQMGPGGMGKEAGTSRFRSAQEIHKETAEFKRADEEEWERRNRVIREQSLRAKLDRQRKRESNKRVEKRLEELKSQRDASRQQMEEVNRLRPKIRNHLSRQLMGSKHFPVVVQRLGLSKTVGPMSSAAELTKIYRKAILKYHPDRTASSSSLKQKVYNEEVFKILQTTYKLWEK</sequence>
<name>A0AAX4P6T2_9CHLO</name>
<feature type="compositionally biased region" description="Low complexity" evidence="1">
    <location>
        <begin position="104"/>
        <end position="113"/>
    </location>
</feature>
<dbReference type="PROSITE" id="PS50076">
    <property type="entry name" value="DNAJ_2"/>
    <property type="match status" value="1"/>
</dbReference>
<feature type="compositionally biased region" description="Basic and acidic residues" evidence="1">
    <location>
        <begin position="384"/>
        <end position="419"/>
    </location>
</feature>